<dbReference type="AlphaFoldDB" id="A0A7C5Q5X7"/>
<evidence type="ECO:0000256" key="6">
    <source>
        <dbReference type="ARBA" id="ARBA00023010"/>
    </source>
</evidence>
<evidence type="ECO:0000256" key="8">
    <source>
        <dbReference type="SAM" id="MobiDB-lite"/>
    </source>
</evidence>
<proteinExistence type="predicted"/>
<comment type="subcellular location">
    <subcellularLocation>
        <location evidence="1">Membrane</location>
        <topology evidence="1">Single-pass membrane protein</topology>
    </subcellularLocation>
</comment>
<evidence type="ECO:0000256" key="3">
    <source>
        <dbReference type="ARBA" id="ARBA00022692"/>
    </source>
</evidence>
<dbReference type="Pfam" id="PF02416">
    <property type="entry name" value="TatA_B_E"/>
    <property type="match status" value="1"/>
</dbReference>
<keyword evidence="4" id="KW-0653">Protein transport</keyword>
<evidence type="ECO:0000256" key="2">
    <source>
        <dbReference type="ARBA" id="ARBA00022448"/>
    </source>
</evidence>
<sequence length="106" mass="11369">MAIQGIEWIVVAVIVLVLFLWGPEKLPKIARSVGQAKKEFEKASRGLEEELARAASAQPSAGSPSSSALASDDKLLEVARALNIPTEGRTRDEIAKDIIEKSQKSG</sequence>
<dbReference type="PANTHER" id="PTHR42982:SF1">
    <property type="entry name" value="SEC-INDEPENDENT PROTEIN TRANSLOCASE PROTEIN TATA"/>
    <property type="match status" value="1"/>
</dbReference>
<accession>A0A7C5Q5X7</accession>
<keyword evidence="2" id="KW-0813">Transport</keyword>
<dbReference type="Gene3D" id="1.20.5.3310">
    <property type="match status" value="1"/>
</dbReference>
<keyword evidence="3 9" id="KW-0812">Transmembrane</keyword>
<evidence type="ECO:0000256" key="4">
    <source>
        <dbReference type="ARBA" id="ARBA00022927"/>
    </source>
</evidence>
<keyword evidence="5 9" id="KW-1133">Transmembrane helix</keyword>
<feature type="region of interest" description="Disordered" evidence="8">
    <location>
        <begin position="51"/>
        <end position="70"/>
    </location>
</feature>
<reference evidence="10" key="1">
    <citation type="journal article" date="2020" name="mSystems">
        <title>Genome- and Community-Level Interaction Insights into Carbon Utilization and Element Cycling Functions of Hydrothermarchaeota in Hydrothermal Sediment.</title>
        <authorList>
            <person name="Zhou Z."/>
            <person name="Liu Y."/>
            <person name="Xu W."/>
            <person name="Pan J."/>
            <person name="Luo Z.H."/>
            <person name="Li M."/>
        </authorList>
    </citation>
    <scope>NUCLEOTIDE SEQUENCE [LARGE SCALE GENOMIC DNA]</scope>
    <source>
        <strain evidence="10">SpSt-1056</strain>
    </source>
</reference>
<organism evidence="10">
    <name type="scientific">Caldiarchaeum subterraneum</name>
    <dbReference type="NCBI Taxonomy" id="311458"/>
    <lineage>
        <taxon>Archaea</taxon>
        <taxon>Nitrososphaerota</taxon>
        <taxon>Candidatus Caldarchaeales</taxon>
        <taxon>Candidatus Caldarchaeaceae</taxon>
        <taxon>Candidatus Caldarchaeum</taxon>
    </lineage>
</organism>
<dbReference type="EMBL" id="DRWN01000013">
    <property type="protein sequence ID" value="HHK67787.1"/>
    <property type="molecule type" value="Genomic_DNA"/>
</dbReference>
<dbReference type="InterPro" id="IPR003369">
    <property type="entry name" value="TatA/B/E"/>
</dbReference>
<keyword evidence="6" id="KW-0811">Translocation</keyword>
<evidence type="ECO:0000256" key="9">
    <source>
        <dbReference type="SAM" id="Phobius"/>
    </source>
</evidence>
<evidence type="ECO:0000256" key="5">
    <source>
        <dbReference type="ARBA" id="ARBA00022989"/>
    </source>
</evidence>
<keyword evidence="7 9" id="KW-0472">Membrane</keyword>
<name>A0A7C5Q5X7_CALS0</name>
<evidence type="ECO:0000256" key="7">
    <source>
        <dbReference type="ARBA" id="ARBA00023136"/>
    </source>
</evidence>
<dbReference type="PANTHER" id="PTHR42982">
    <property type="entry name" value="SEC-INDEPENDENT PROTEIN TRANSLOCASE PROTEIN TATA"/>
    <property type="match status" value="1"/>
</dbReference>
<feature type="compositionally biased region" description="Low complexity" evidence="8">
    <location>
        <begin position="53"/>
        <end position="70"/>
    </location>
</feature>
<feature type="transmembrane region" description="Helical" evidence="9">
    <location>
        <begin position="6"/>
        <end position="22"/>
    </location>
</feature>
<evidence type="ECO:0000313" key="10">
    <source>
        <dbReference type="EMBL" id="HHK67787.1"/>
    </source>
</evidence>
<dbReference type="GO" id="GO:0015031">
    <property type="term" value="P:protein transport"/>
    <property type="evidence" value="ECO:0007669"/>
    <property type="project" value="UniProtKB-KW"/>
</dbReference>
<evidence type="ECO:0000256" key="1">
    <source>
        <dbReference type="ARBA" id="ARBA00004167"/>
    </source>
</evidence>
<dbReference type="GO" id="GO:0016020">
    <property type="term" value="C:membrane"/>
    <property type="evidence" value="ECO:0007669"/>
    <property type="project" value="UniProtKB-ARBA"/>
</dbReference>
<gene>
    <name evidence="10" type="ORF">ENM11_01345</name>
</gene>
<comment type="caution">
    <text evidence="10">The sequence shown here is derived from an EMBL/GenBank/DDBJ whole genome shotgun (WGS) entry which is preliminary data.</text>
</comment>
<protein>
    <submittedName>
        <fullName evidence="10">Twin-arginine translocase TatA/TatE family subunit</fullName>
    </submittedName>
</protein>